<dbReference type="SUPFAM" id="SSF55781">
    <property type="entry name" value="GAF domain-like"/>
    <property type="match status" value="1"/>
</dbReference>
<feature type="compositionally biased region" description="Basic and acidic residues" evidence="7">
    <location>
        <begin position="504"/>
        <end position="513"/>
    </location>
</feature>
<dbReference type="Gene3D" id="1.10.287.130">
    <property type="match status" value="1"/>
</dbReference>
<dbReference type="InterPro" id="IPR029016">
    <property type="entry name" value="GAF-like_dom_sf"/>
</dbReference>
<dbReference type="PRINTS" id="PR00344">
    <property type="entry name" value="BCTRLSENSOR"/>
</dbReference>
<dbReference type="PROSITE" id="PS50110">
    <property type="entry name" value="RESPONSE_REGULATORY"/>
    <property type="match status" value="1"/>
</dbReference>
<feature type="domain" description="Response regulatory" evidence="9">
    <location>
        <begin position="1236"/>
        <end position="1357"/>
    </location>
</feature>
<dbReference type="CDD" id="cd17546">
    <property type="entry name" value="REC_hyHK_CKI1_RcsC-like"/>
    <property type="match status" value="1"/>
</dbReference>
<organism evidence="10 11">
    <name type="scientific">Neodothiora populina</name>
    <dbReference type="NCBI Taxonomy" id="2781224"/>
    <lineage>
        <taxon>Eukaryota</taxon>
        <taxon>Fungi</taxon>
        <taxon>Dikarya</taxon>
        <taxon>Ascomycota</taxon>
        <taxon>Pezizomycotina</taxon>
        <taxon>Dothideomycetes</taxon>
        <taxon>Dothideomycetidae</taxon>
        <taxon>Dothideales</taxon>
        <taxon>Dothioraceae</taxon>
        <taxon>Neodothiora</taxon>
    </lineage>
</organism>
<sequence length="1359" mass="150637">MDASRGARPAQGPSSSVASPSLASIDGEDKKKAERVQAIDHQPDQDGKEENNDDDDDDDDEDDADYPAQHRNRRHRQAPSVRSEAYRHSEVMRVREVFRYLEPWESNIRPTLIAKAPDGSDPAPLEPASDWTPIGCEDTALAAFAQLGAMRLNAQRCMISLVSKDQEIILAESTRTLSLQSDEVHSKEDALWLGTTSFPREEGMSCLGLGRWKKTTKTRPSPSEDDFYYTDGISKHWHIISDMRQQTALHNRLFVRCAKNLRFYASVPIRTPSGSVIGSYAVFDERPRFGISAREMEFMEDIADTVMGHLEAKRAMVQRQRGDRLVKGVALFNGGKSSLREWWMANYSRNQRGEGKRRRRGSTSEEELKKERADEEFGQTYRKEHLDARGRLIPGSSSTSPVRQDGEGHTLEASDAEPREGHAASDAEPIDQQRQDVLPTSVDIAADTIASTQSPSKKTEAFDLPKEINSVFARASNLIRESLSSEGVILVDLDFPRSRRQRRGRYEKSERHRNVSATEGETDSSLSSSSLTTDQGADDTAPSHRSTSEHEAEDASSSTCKVLGFSTKIKSSVRGFQASQRQRQIPTSLMNRLLRRYPHGKIFNYHNGRALSSSSAGEGTTSTAGSAADGMVAPPSAVPKAKAKSKEAQDAAALAEFTAEPRSIAFLPLWDDRRDRWRTGVLVWNVAPNRFLDLEEDVTYLAAFGNSLMAELARLEVMAADTAKATFISSVSHELRSPLHGVLAGVEFLQESKLDTYQREMATTINMAGRTLLDTINNILDFTKINSFTDSQRDDRKSRDLTRHMSFKSADVGEVGVTSNVDLAELTENVVNTLVTANQFRASVTKKSLQSTRRSSTASGLSNLSLPRSIDLDEPDIPITVVLDIASAPSWHLKTSPGSWTRIITNLLGNAFKYTKSGTITVSLKAAEGKSRRDGTTKISLTIEDTGQGISEDFQKHHLWTPFMQENTHAVGTGLGLSIVRQVVQDVGGQIHVDSEVGRGTKVKVSLDAQLREYDATNNEDDFNVDIEGPRRARIAFLGNAGKSEQGRRDQRMRSVVSKTCQDWMDCSIETLDGSVETSSANVCVMLESEFEQWCQAKRMRGDGPVEKRSYGPPILVLTPAADLQQRTESLRVFDNVLFVNQPYGPRKLARAMNAVLRKRKRDDTRQPRSPRGHRGDAQKQIKDRSQTSTPDSSMSTTAESSPDREGSEERVSSPEHVSPIRETSEPRSPNPSAGRILLVEDNTVNMKLLIATMKKLGRAFQTAENGLEAVQQYASSPSAFVLILMDMSMPIMDGFTATETIRVLEEKNRWRRCMIVALTGVASAEARQRAFNAGVDVFLTKPASIQKLRGIVEELEGE</sequence>
<feature type="region of interest" description="Disordered" evidence="7">
    <location>
        <begin position="610"/>
        <end position="644"/>
    </location>
</feature>
<comment type="catalytic activity">
    <reaction evidence="1">
        <text>ATP + protein L-histidine = ADP + protein N-phospho-L-histidine.</text>
        <dbReference type="EC" id="2.7.13.3"/>
    </reaction>
</comment>
<evidence type="ECO:0000313" key="11">
    <source>
        <dbReference type="Proteomes" id="UP001562354"/>
    </source>
</evidence>
<feature type="compositionally biased region" description="Basic and acidic residues" evidence="7">
    <location>
        <begin position="362"/>
        <end position="390"/>
    </location>
</feature>
<feature type="region of interest" description="Disordered" evidence="7">
    <location>
        <begin position="502"/>
        <end position="559"/>
    </location>
</feature>
<feature type="compositionally biased region" description="Low complexity" evidence="7">
    <location>
        <begin position="523"/>
        <end position="534"/>
    </location>
</feature>
<dbReference type="InterPro" id="IPR036890">
    <property type="entry name" value="HATPase_C_sf"/>
</dbReference>
<feature type="compositionally biased region" description="Low complexity" evidence="7">
    <location>
        <begin position="9"/>
        <end position="24"/>
    </location>
</feature>
<feature type="compositionally biased region" description="Polar residues" evidence="7">
    <location>
        <begin position="1187"/>
        <end position="1201"/>
    </location>
</feature>
<protein>
    <recommendedName>
        <fullName evidence="2">histidine kinase</fullName>
        <ecNumber evidence="2">2.7.13.3</ecNumber>
    </recommendedName>
</protein>
<comment type="caution">
    <text evidence="10">The sequence shown here is derived from an EMBL/GenBank/DDBJ whole genome shotgun (WGS) entry which is preliminary data.</text>
</comment>
<evidence type="ECO:0000256" key="4">
    <source>
        <dbReference type="ARBA" id="ARBA00022679"/>
    </source>
</evidence>
<evidence type="ECO:0000256" key="7">
    <source>
        <dbReference type="SAM" id="MobiDB-lite"/>
    </source>
</evidence>
<dbReference type="SMART" id="SM00388">
    <property type="entry name" value="HisKA"/>
    <property type="match status" value="1"/>
</dbReference>
<dbReference type="InterPro" id="IPR005467">
    <property type="entry name" value="His_kinase_dom"/>
</dbReference>
<dbReference type="CDD" id="cd00082">
    <property type="entry name" value="HisKA"/>
    <property type="match status" value="1"/>
</dbReference>
<dbReference type="Pfam" id="PF00512">
    <property type="entry name" value="HisKA"/>
    <property type="match status" value="1"/>
</dbReference>
<dbReference type="InterPro" id="IPR001789">
    <property type="entry name" value="Sig_transdc_resp-reg_receiver"/>
</dbReference>
<feature type="compositionally biased region" description="Basic and acidic residues" evidence="7">
    <location>
        <begin position="404"/>
        <end position="425"/>
    </location>
</feature>
<evidence type="ECO:0000313" key="10">
    <source>
        <dbReference type="EMBL" id="KAL1296504.1"/>
    </source>
</evidence>
<feature type="compositionally biased region" description="Basic and acidic residues" evidence="7">
    <location>
        <begin position="1202"/>
        <end position="1226"/>
    </location>
</feature>
<evidence type="ECO:0000256" key="3">
    <source>
        <dbReference type="ARBA" id="ARBA00022553"/>
    </source>
</evidence>
<dbReference type="InterPro" id="IPR036097">
    <property type="entry name" value="HisK_dim/P_sf"/>
</dbReference>
<evidence type="ECO:0000259" key="8">
    <source>
        <dbReference type="PROSITE" id="PS50109"/>
    </source>
</evidence>
<reference evidence="10 11" key="1">
    <citation type="submission" date="2024-07" db="EMBL/GenBank/DDBJ databases">
        <title>Draft sequence of the Neodothiora populina.</title>
        <authorList>
            <person name="Drown D.D."/>
            <person name="Schuette U.S."/>
            <person name="Buechlein A.B."/>
            <person name="Rusch D.R."/>
            <person name="Winton L.W."/>
            <person name="Adams G.A."/>
        </authorList>
    </citation>
    <scope>NUCLEOTIDE SEQUENCE [LARGE SCALE GENOMIC DNA]</scope>
    <source>
        <strain evidence="10 11">CPC 39397</strain>
    </source>
</reference>
<dbReference type="SUPFAM" id="SSF47384">
    <property type="entry name" value="Homodimeric domain of signal transducing histidine kinase"/>
    <property type="match status" value="1"/>
</dbReference>
<dbReference type="SMART" id="SM00448">
    <property type="entry name" value="REC"/>
    <property type="match status" value="1"/>
</dbReference>
<evidence type="ECO:0000256" key="1">
    <source>
        <dbReference type="ARBA" id="ARBA00000085"/>
    </source>
</evidence>
<feature type="domain" description="Histidine kinase" evidence="8">
    <location>
        <begin position="730"/>
        <end position="1011"/>
    </location>
</feature>
<dbReference type="InterPro" id="IPR003594">
    <property type="entry name" value="HATPase_dom"/>
</dbReference>
<feature type="region of interest" description="Disordered" evidence="7">
    <location>
        <begin position="350"/>
        <end position="435"/>
    </location>
</feature>
<dbReference type="InterPro" id="IPR004358">
    <property type="entry name" value="Sig_transdc_His_kin-like_C"/>
</dbReference>
<dbReference type="GeneID" id="95973718"/>
<feature type="region of interest" description="Disordered" evidence="7">
    <location>
        <begin position="1"/>
        <end position="85"/>
    </location>
</feature>
<evidence type="ECO:0000256" key="2">
    <source>
        <dbReference type="ARBA" id="ARBA00012438"/>
    </source>
</evidence>
<evidence type="ECO:0000256" key="5">
    <source>
        <dbReference type="ARBA" id="ARBA00022777"/>
    </source>
</evidence>
<keyword evidence="11" id="KW-1185">Reference proteome</keyword>
<dbReference type="EC" id="2.7.13.3" evidence="2"/>
<keyword evidence="4" id="KW-0808">Transferase</keyword>
<dbReference type="Pfam" id="PF02518">
    <property type="entry name" value="HATPase_c"/>
    <property type="match status" value="1"/>
</dbReference>
<dbReference type="InterPro" id="IPR003661">
    <property type="entry name" value="HisK_dim/P_dom"/>
</dbReference>
<name>A0ABR3P138_9PEZI</name>
<dbReference type="PANTHER" id="PTHR43047">
    <property type="entry name" value="TWO-COMPONENT HISTIDINE PROTEIN KINASE"/>
    <property type="match status" value="1"/>
</dbReference>
<dbReference type="Proteomes" id="UP001562354">
    <property type="component" value="Unassembled WGS sequence"/>
</dbReference>
<dbReference type="Pfam" id="PF00072">
    <property type="entry name" value="Response_reg"/>
    <property type="match status" value="1"/>
</dbReference>
<accession>A0ABR3P138</accession>
<dbReference type="PANTHER" id="PTHR43047:SF72">
    <property type="entry name" value="OSMOSENSING HISTIDINE PROTEIN KINASE SLN1"/>
    <property type="match status" value="1"/>
</dbReference>
<dbReference type="EMBL" id="JBFMKM010000018">
    <property type="protein sequence ID" value="KAL1296504.1"/>
    <property type="molecule type" value="Genomic_DNA"/>
</dbReference>
<dbReference type="RefSeq" id="XP_069196186.1">
    <property type="nucleotide sequence ID" value="XM_069340727.1"/>
</dbReference>
<dbReference type="Gene3D" id="3.30.450.40">
    <property type="match status" value="1"/>
</dbReference>
<feature type="region of interest" description="Disordered" evidence="7">
    <location>
        <begin position="1157"/>
        <end position="1236"/>
    </location>
</feature>
<dbReference type="InterPro" id="IPR011006">
    <property type="entry name" value="CheY-like_superfamily"/>
</dbReference>
<dbReference type="SUPFAM" id="SSF55874">
    <property type="entry name" value="ATPase domain of HSP90 chaperone/DNA topoisomerase II/histidine kinase"/>
    <property type="match status" value="1"/>
</dbReference>
<dbReference type="SMART" id="SM00387">
    <property type="entry name" value="HATPase_c"/>
    <property type="match status" value="1"/>
</dbReference>
<dbReference type="Gene3D" id="3.30.565.10">
    <property type="entry name" value="Histidine kinase-like ATPase, C-terminal domain"/>
    <property type="match status" value="1"/>
</dbReference>
<feature type="compositionally biased region" description="Basic and acidic residues" evidence="7">
    <location>
        <begin position="27"/>
        <end position="50"/>
    </location>
</feature>
<evidence type="ECO:0000259" key="9">
    <source>
        <dbReference type="PROSITE" id="PS50110"/>
    </source>
</evidence>
<dbReference type="PROSITE" id="PS50109">
    <property type="entry name" value="HIS_KIN"/>
    <property type="match status" value="1"/>
</dbReference>
<feature type="compositionally biased region" description="Acidic residues" evidence="7">
    <location>
        <begin position="51"/>
        <end position="65"/>
    </location>
</feature>
<feature type="compositionally biased region" description="Low complexity" evidence="7">
    <location>
        <begin position="612"/>
        <end position="640"/>
    </location>
</feature>
<keyword evidence="3 6" id="KW-0597">Phosphoprotein</keyword>
<gene>
    <name evidence="10" type="ORF">AAFC00_000015</name>
</gene>
<evidence type="ECO:0000256" key="6">
    <source>
        <dbReference type="PROSITE-ProRule" id="PRU00169"/>
    </source>
</evidence>
<proteinExistence type="predicted"/>
<dbReference type="Gene3D" id="3.40.50.2300">
    <property type="match status" value="1"/>
</dbReference>
<feature type="compositionally biased region" description="Basic and acidic residues" evidence="7">
    <location>
        <begin position="1174"/>
        <end position="1186"/>
    </location>
</feature>
<keyword evidence="5" id="KW-0418">Kinase</keyword>
<dbReference type="SUPFAM" id="SSF52172">
    <property type="entry name" value="CheY-like"/>
    <property type="match status" value="1"/>
</dbReference>
<feature type="modified residue" description="4-aspartylphosphate" evidence="6">
    <location>
        <position position="1287"/>
    </location>
</feature>